<sequence>MVDDEETILDIFKEYLEFASNYTVLTAADGLEALEIIKRE</sequence>
<reference evidence="2" key="1">
    <citation type="journal article" date="2014" name="Front. Microbiol.">
        <title>High frequency of phylogenetically diverse reductive dehalogenase-homologous genes in deep subseafloor sedimentary metagenomes.</title>
        <authorList>
            <person name="Kawai M."/>
            <person name="Futagami T."/>
            <person name="Toyoda A."/>
            <person name="Takaki Y."/>
            <person name="Nishi S."/>
            <person name="Hori S."/>
            <person name="Arai W."/>
            <person name="Tsubouchi T."/>
            <person name="Morono Y."/>
            <person name="Uchiyama I."/>
            <person name="Ito T."/>
            <person name="Fujiyama A."/>
            <person name="Inagaki F."/>
            <person name="Takami H."/>
        </authorList>
    </citation>
    <scope>NUCLEOTIDE SEQUENCE</scope>
    <source>
        <strain evidence="2">Expedition CK06-06</strain>
    </source>
</reference>
<proteinExistence type="predicted"/>
<dbReference type="Gene3D" id="3.40.50.2300">
    <property type="match status" value="1"/>
</dbReference>
<dbReference type="GO" id="GO:0000160">
    <property type="term" value="P:phosphorelay signal transduction system"/>
    <property type="evidence" value="ECO:0007669"/>
    <property type="project" value="InterPro"/>
</dbReference>
<accession>X0WJ31</accession>
<evidence type="ECO:0000313" key="2">
    <source>
        <dbReference type="EMBL" id="GAG30949.1"/>
    </source>
</evidence>
<dbReference type="AlphaFoldDB" id="X0WJ31"/>
<comment type="caution">
    <text evidence="2">The sequence shown here is derived from an EMBL/GenBank/DDBJ whole genome shotgun (WGS) entry which is preliminary data.</text>
</comment>
<gene>
    <name evidence="2" type="ORF">S01H1_64672</name>
</gene>
<name>X0WJ31_9ZZZZ</name>
<evidence type="ECO:0000259" key="1">
    <source>
        <dbReference type="PROSITE" id="PS50110"/>
    </source>
</evidence>
<dbReference type="InterPro" id="IPR011006">
    <property type="entry name" value="CheY-like_superfamily"/>
</dbReference>
<protein>
    <recommendedName>
        <fullName evidence="1">Response regulatory domain-containing protein</fullName>
    </recommendedName>
</protein>
<dbReference type="InterPro" id="IPR001789">
    <property type="entry name" value="Sig_transdc_resp-reg_receiver"/>
</dbReference>
<feature type="non-terminal residue" evidence="2">
    <location>
        <position position="40"/>
    </location>
</feature>
<dbReference type="SUPFAM" id="SSF52172">
    <property type="entry name" value="CheY-like"/>
    <property type="match status" value="1"/>
</dbReference>
<dbReference type="PROSITE" id="PS50110">
    <property type="entry name" value="RESPONSE_REGULATORY"/>
    <property type="match status" value="1"/>
</dbReference>
<feature type="domain" description="Response regulatory" evidence="1">
    <location>
        <begin position="1"/>
        <end position="40"/>
    </location>
</feature>
<dbReference type="EMBL" id="BARS01042637">
    <property type="protein sequence ID" value="GAG30949.1"/>
    <property type="molecule type" value="Genomic_DNA"/>
</dbReference>
<organism evidence="2">
    <name type="scientific">marine sediment metagenome</name>
    <dbReference type="NCBI Taxonomy" id="412755"/>
    <lineage>
        <taxon>unclassified sequences</taxon>
        <taxon>metagenomes</taxon>
        <taxon>ecological metagenomes</taxon>
    </lineage>
</organism>